<dbReference type="OrthoDB" id="9806895at2"/>
<name>A0A518BYK5_9BACT</name>
<dbReference type="KEGG" id="mcad:Pan265_19130"/>
<proteinExistence type="predicted"/>
<dbReference type="EMBL" id="CP036280">
    <property type="protein sequence ID" value="QDU72052.1"/>
    <property type="molecule type" value="Genomic_DNA"/>
</dbReference>
<dbReference type="RefSeq" id="WP_145446235.1">
    <property type="nucleotide sequence ID" value="NZ_CP036280.1"/>
</dbReference>
<dbReference type="Gene3D" id="3.30.2010.20">
    <property type="match status" value="1"/>
</dbReference>
<dbReference type="Pfam" id="PF06262">
    <property type="entry name" value="Zincin_1"/>
    <property type="match status" value="1"/>
</dbReference>
<keyword evidence="2" id="KW-1185">Reference proteome</keyword>
<organism evidence="1 2">
    <name type="scientific">Mucisphaera calidilacus</name>
    <dbReference type="NCBI Taxonomy" id="2527982"/>
    <lineage>
        <taxon>Bacteria</taxon>
        <taxon>Pseudomonadati</taxon>
        <taxon>Planctomycetota</taxon>
        <taxon>Phycisphaerae</taxon>
        <taxon>Phycisphaerales</taxon>
        <taxon>Phycisphaeraceae</taxon>
        <taxon>Mucisphaera</taxon>
    </lineage>
</organism>
<sequence length="129" mass="14845">MNALPQALRDRFDRILDHILDHLPEPILDRLDEMPLVVDDEPDPQTLAELGMEPDEELFGLHTGLGLTERSVEDDMVLPDEIRIFRGPIIRYAQEQGDALNEQIRITLLHEIGHHYGLEEEDLDRLGYA</sequence>
<dbReference type="Proteomes" id="UP000320386">
    <property type="component" value="Chromosome"/>
</dbReference>
<reference evidence="1 2" key="1">
    <citation type="submission" date="2019-02" db="EMBL/GenBank/DDBJ databases">
        <title>Deep-cultivation of Planctomycetes and their phenomic and genomic characterization uncovers novel biology.</title>
        <authorList>
            <person name="Wiegand S."/>
            <person name="Jogler M."/>
            <person name="Boedeker C."/>
            <person name="Pinto D."/>
            <person name="Vollmers J."/>
            <person name="Rivas-Marin E."/>
            <person name="Kohn T."/>
            <person name="Peeters S.H."/>
            <person name="Heuer A."/>
            <person name="Rast P."/>
            <person name="Oberbeckmann S."/>
            <person name="Bunk B."/>
            <person name="Jeske O."/>
            <person name="Meyerdierks A."/>
            <person name="Storesund J.E."/>
            <person name="Kallscheuer N."/>
            <person name="Luecker S."/>
            <person name="Lage O.M."/>
            <person name="Pohl T."/>
            <person name="Merkel B.J."/>
            <person name="Hornburger P."/>
            <person name="Mueller R.-W."/>
            <person name="Bruemmer F."/>
            <person name="Labrenz M."/>
            <person name="Spormann A.M."/>
            <person name="Op den Camp H."/>
            <person name="Overmann J."/>
            <person name="Amann R."/>
            <person name="Jetten M.S.M."/>
            <person name="Mascher T."/>
            <person name="Medema M.H."/>
            <person name="Devos D.P."/>
            <person name="Kaster A.-K."/>
            <person name="Ovreas L."/>
            <person name="Rohde M."/>
            <person name="Galperin M.Y."/>
            <person name="Jogler C."/>
        </authorList>
    </citation>
    <scope>NUCLEOTIDE SEQUENCE [LARGE SCALE GENOMIC DNA]</scope>
    <source>
        <strain evidence="1 2">Pan265</strain>
    </source>
</reference>
<protein>
    <submittedName>
        <fullName evidence="1">Possibl zinc metallo-peptidase</fullName>
    </submittedName>
</protein>
<evidence type="ECO:0000313" key="2">
    <source>
        <dbReference type="Proteomes" id="UP000320386"/>
    </source>
</evidence>
<dbReference type="CDD" id="cd12952">
    <property type="entry name" value="MMP_ACEL2062"/>
    <property type="match status" value="1"/>
</dbReference>
<dbReference type="AlphaFoldDB" id="A0A518BYK5"/>
<gene>
    <name evidence="1" type="ORF">Pan265_19130</name>
</gene>
<accession>A0A518BYK5</accession>
<evidence type="ECO:0000313" key="1">
    <source>
        <dbReference type="EMBL" id="QDU72052.1"/>
    </source>
</evidence>
<dbReference type="InterPro" id="IPR038555">
    <property type="entry name" value="Zincin_1_sf"/>
</dbReference>
<dbReference type="SUPFAM" id="SSF55486">
    <property type="entry name" value="Metalloproteases ('zincins'), catalytic domain"/>
    <property type="match status" value="1"/>
</dbReference>
<dbReference type="InterPro" id="IPR010428">
    <property type="entry name" value="Zincin_1"/>
</dbReference>